<dbReference type="InterPro" id="IPR012337">
    <property type="entry name" value="RNaseH-like_sf"/>
</dbReference>
<evidence type="ECO:0000313" key="2">
    <source>
        <dbReference type="EMBL" id="EFM25390.1"/>
    </source>
</evidence>
<dbReference type="eggNOG" id="COG3359">
    <property type="taxonomic scope" value="Bacteria"/>
</dbReference>
<evidence type="ECO:0000259" key="1">
    <source>
        <dbReference type="Pfam" id="PF13482"/>
    </source>
</evidence>
<dbReference type="STRING" id="862517.HMPREF9225_1039"/>
<protein>
    <recommendedName>
        <fullName evidence="1">YprB ribonuclease H-like domain-containing protein</fullName>
    </recommendedName>
</protein>
<evidence type="ECO:0000313" key="3">
    <source>
        <dbReference type="Proteomes" id="UP000003280"/>
    </source>
</evidence>
<gene>
    <name evidence="2" type="ORF">HMPREF9225_1039</name>
</gene>
<dbReference type="EMBL" id="AEEH01000039">
    <property type="protein sequence ID" value="EFM25390.1"/>
    <property type="molecule type" value="Genomic_DNA"/>
</dbReference>
<dbReference type="SUPFAM" id="SSF53098">
    <property type="entry name" value="Ribonuclease H-like"/>
    <property type="match status" value="1"/>
</dbReference>
<reference evidence="2 3" key="1">
    <citation type="submission" date="2010-07" db="EMBL/GenBank/DDBJ databases">
        <authorList>
            <person name="Muzny D."/>
            <person name="Qin X."/>
            <person name="Deng J."/>
            <person name="Jiang H."/>
            <person name="Liu Y."/>
            <person name="Qu J."/>
            <person name="Song X.-Z."/>
            <person name="Zhang L."/>
            <person name="Thornton R."/>
            <person name="Coyle M."/>
            <person name="Francisco L."/>
            <person name="Jackson L."/>
            <person name="Javaid M."/>
            <person name="Korchina V."/>
            <person name="Kovar C."/>
            <person name="Mata R."/>
            <person name="Mathew T."/>
            <person name="Ngo R."/>
            <person name="Nguyen L."/>
            <person name="Nguyen N."/>
            <person name="Okwuonu G."/>
            <person name="Ongeri F."/>
            <person name="Pham C."/>
            <person name="Simmons D."/>
            <person name="Wilczek-Boney K."/>
            <person name="Hale W."/>
            <person name="Jakkamsetti A."/>
            <person name="Pham P."/>
            <person name="Ruth R."/>
            <person name="San Lucas F."/>
            <person name="Warren J."/>
            <person name="Zhang J."/>
            <person name="Zhao Z."/>
            <person name="Zhou C."/>
            <person name="Zhu D."/>
            <person name="Lee S."/>
            <person name="Bess C."/>
            <person name="Blankenburg K."/>
            <person name="Forbes L."/>
            <person name="Fu Q."/>
            <person name="Gubbala S."/>
            <person name="Hirani K."/>
            <person name="Jayaseelan J.C."/>
            <person name="Lara F."/>
            <person name="Munidasa M."/>
            <person name="Palculict T."/>
            <person name="Patil S."/>
            <person name="Pu L.-L."/>
            <person name="Saada N."/>
            <person name="Tang L."/>
            <person name="Weissenberger G."/>
            <person name="Zhu Y."/>
            <person name="Hemphill L."/>
            <person name="Shang Y."/>
            <person name="Youmans B."/>
            <person name="Ayvaz T."/>
            <person name="Ross M."/>
            <person name="Santibanez J."/>
            <person name="Aqrawi P."/>
            <person name="Gross S."/>
            <person name="Joshi V."/>
            <person name="Fowler G."/>
            <person name="Nazareth L."/>
            <person name="Reid J."/>
            <person name="Worley K."/>
            <person name="Petrosino J."/>
            <person name="Highlander S."/>
            <person name="Gibbs R."/>
        </authorList>
    </citation>
    <scope>NUCLEOTIDE SEQUENCE [LARGE SCALE GENOMIC DNA]</scope>
    <source>
        <strain evidence="2 3">ATCC BAA-1640</strain>
    </source>
</reference>
<proteinExistence type="predicted"/>
<dbReference type="PANTHER" id="PTHR38462">
    <property type="entry name" value="EXONUCLEASE-LIKE PROTEIN"/>
    <property type="match status" value="1"/>
</dbReference>
<dbReference type="Pfam" id="PF13482">
    <property type="entry name" value="RNase_H_2"/>
    <property type="match status" value="1"/>
</dbReference>
<dbReference type="InterPro" id="IPR038720">
    <property type="entry name" value="YprB_RNase_H-like_dom"/>
</dbReference>
<dbReference type="GO" id="GO:0003676">
    <property type="term" value="F:nucleic acid binding"/>
    <property type="evidence" value="ECO:0007669"/>
    <property type="project" value="InterPro"/>
</dbReference>
<dbReference type="InterPro" id="IPR036397">
    <property type="entry name" value="RNaseH_sf"/>
</dbReference>
<sequence>MKVFETINEKNNKYDDFVFMDIETTGLTHQNPIVSITVSDGVKIVTTVIEDLKDEQELISDFIEKYNGCNFITYNGESFDLPFIRQRAKYYNLNFEYKSTDLYKYFNRYRHLFPMKSLRQMEVEKYFNLDRGEDISGAEVVELFRNYLTSKDEKNLDIIGHHNLKDVEGLVYLYENRFLIHRENRITFGEDYLEIRDIDLDHDTLKISGVTTFPDMFLNSKDYLLNIHDGEFALDIYTKSGKYSKNLICNYVLKRDFPVEVSDLKSPEEVVILNLKSIEMYNLKSVVSYICKDI</sequence>
<dbReference type="Proteomes" id="UP000003280">
    <property type="component" value="Unassembled WGS sequence"/>
</dbReference>
<dbReference type="RefSeq" id="WP_008901853.1">
    <property type="nucleotide sequence ID" value="NZ_GL397071.1"/>
</dbReference>
<dbReference type="HOGENOM" id="CLU_047529_1_0_9"/>
<organism evidence="2 3">
    <name type="scientific">Peptoniphilus duerdenii ATCC BAA-1640</name>
    <dbReference type="NCBI Taxonomy" id="862517"/>
    <lineage>
        <taxon>Bacteria</taxon>
        <taxon>Bacillati</taxon>
        <taxon>Bacillota</taxon>
        <taxon>Tissierellia</taxon>
        <taxon>Tissierellales</taxon>
        <taxon>Peptoniphilaceae</taxon>
        <taxon>Peptoniphilus</taxon>
    </lineage>
</organism>
<dbReference type="OrthoDB" id="9790530at2"/>
<comment type="caution">
    <text evidence="2">The sequence shown here is derived from an EMBL/GenBank/DDBJ whole genome shotgun (WGS) entry which is preliminary data.</text>
</comment>
<keyword evidence="3" id="KW-1185">Reference proteome</keyword>
<feature type="domain" description="YprB ribonuclease H-like" evidence="1">
    <location>
        <begin position="18"/>
        <end position="175"/>
    </location>
</feature>
<dbReference type="AlphaFoldDB" id="E0NLK0"/>
<dbReference type="Gene3D" id="3.30.420.10">
    <property type="entry name" value="Ribonuclease H-like superfamily/Ribonuclease H"/>
    <property type="match status" value="1"/>
</dbReference>
<accession>E0NLK0</accession>
<dbReference type="PANTHER" id="PTHR38462:SF1">
    <property type="entry name" value="YPRB RIBONUCLEASE H-LIKE DOMAIN-CONTAINING PROTEIN"/>
    <property type="match status" value="1"/>
</dbReference>
<name>E0NLK0_9FIRM</name>